<evidence type="ECO:0000259" key="2">
    <source>
        <dbReference type="Pfam" id="PF00892"/>
    </source>
</evidence>
<accession>A0ABX2IWT3</accession>
<dbReference type="SUPFAM" id="SSF103481">
    <property type="entry name" value="Multidrug resistance efflux transporter EmrE"/>
    <property type="match status" value="1"/>
</dbReference>
<proteinExistence type="predicted"/>
<feature type="transmembrane region" description="Helical" evidence="1">
    <location>
        <begin position="27"/>
        <end position="48"/>
    </location>
</feature>
<evidence type="ECO:0000313" key="4">
    <source>
        <dbReference type="Proteomes" id="UP000777935"/>
    </source>
</evidence>
<dbReference type="Proteomes" id="UP000777935">
    <property type="component" value="Unassembled WGS sequence"/>
</dbReference>
<dbReference type="InterPro" id="IPR037185">
    <property type="entry name" value="EmrE-like"/>
</dbReference>
<keyword evidence="1" id="KW-1133">Transmembrane helix</keyword>
<dbReference type="Pfam" id="PF00892">
    <property type="entry name" value="EamA"/>
    <property type="match status" value="1"/>
</dbReference>
<organism evidence="3 4">
    <name type="scientific">Parasulfitobacter algicola</name>
    <dbReference type="NCBI Taxonomy" id="2614809"/>
    <lineage>
        <taxon>Bacteria</taxon>
        <taxon>Pseudomonadati</taxon>
        <taxon>Pseudomonadota</taxon>
        <taxon>Alphaproteobacteria</taxon>
        <taxon>Rhodobacterales</taxon>
        <taxon>Roseobacteraceae</taxon>
        <taxon>Parasulfitobacter</taxon>
    </lineage>
</organism>
<gene>
    <name evidence="3" type="ORF">HRQ87_18830</name>
</gene>
<keyword evidence="4" id="KW-1185">Reference proteome</keyword>
<sequence length="100" mass="10772">MLLVLVLIGQILGQGLTTIALKDLPPSLSSLVLLVQPIVAGCLSWYFLSETLNGMQLLGMFIVLVAIAGAAFLPTHWLANKAVSFSVRRPTRSQIPDDVQ</sequence>
<evidence type="ECO:0000313" key="3">
    <source>
        <dbReference type="EMBL" id="NSX56840.1"/>
    </source>
</evidence>
<dbReference type="InterPro" id="IPR000620">
    <property type="entry name" value="EamA_dom"/>
</dbReference>
<comment type="caution">
    <text evidence="3">The sequence shown here is derived from an EMBL/GenBank/DDBJ whole genome shotgun (WGS) entry which is preliminary data.</text>
</comment>
<keyword evidence="1" id="KW-0472">Membrane</keyword>
<name>A0ABX2IWT3_9RHOB</name>
<protein>
    <submittedName>
        <fullName evidence="3">DMT family transporter</fullName>
    </submittedName>
</protein>
<feature type="transmembrane region" description="Helical" evidence="1">
    <location>
        <begin position="57"/>
        <end position="79"/>
    </location>
</feature>
<feature type="domain" description="EamA" evidence="2">
    <location>
        <begin position="2"/>
        <end position="69"/>
    </location>
</feature>
<evidence type="ECO:0000256" key="1">
    <source>
        <dbReference type="SAM" id="Phobius"/>
    </source>
</evidence>
<dbReference type="EMBL" id="JABUFE010000020">
    <property type="protein sequence ID" value="NSX56840.1"/>
    <property type="molecule type" value="Genomic_DNA"/>
</dbReference>
<reference evidence="3 4" key="1">
    <citation type="submission" date="2020-06" db="EMBL/GenBank/DDBJ databases">
        <title>Sulfitobacter algicola sp. nov., isolated from green algae.</title>
        <authorList>
            <person name="Wang C."/>
        </authorList>
    </citation>
    <scope>NUCLEOTIDE SEQUENCE [LARGE SCALE GENOMIC DNA]</scope>
    <source>
        <strain evidence="3 4">1151</strain>
    </source>
</reference>
<keyword evidence="1" id="KW-0812">Transmembrane</keyword>